<evidence type="ECO:0000313" key="2">
    <source>
        <dbReference type="EMBL" id="KAJ3225290.1"/>
    </source>
</evidence>
<accession>A0AAD5U5N0</accession>
<sequence>MNHEGSDNIKRRSHSLDPENGLTRKLSDFQLGTAYLKFKFRNIFNKTEEAQYNTVTWKQLNSKPVSENWIASPPDLKQIPNTETTYSPLSEITVEEFIPVKKLVHENERSSNSFPIYETEVLLQKEENSFQPSFQPVLDSQYIPSASQVAGNIEISSNPAPDNSVLNYPFAEEQHDIPFPKKNLNSEIDIVSETLKRFNTHNNPEPNDNTSLMHEELENSNFKSILKHLSVFEEVQISPESLRRLELKKNLKLRKKLRFNEVTDIFETYSNFEYPRLSMPEKSFDTSDKEELQDLLEEEKEEKLTKYDSFKVKNVNSFTYDFSDSSAKKEKVGLISTWKNIFSRKKFLN</sequence>
<dbReference type="EMBL" id="JADGJW010000065">
    <property type="protein sequence ID" value="KAJ3225290.1"/>
    <property type="molecule type" value="Genomic_DNA"/>
</dbReference>
<evidence type="ECO:0000313" key="3">
    <source>
        <dbReference type="Proteomes" id="UP001211065"/>
    </source>
</evidence>
<gene>
    <name evidence="2" type="ORF">HK099_007025</name>
</gene>
<keyword evidence="3" id="KW-1185">Reference proteome</keyword>
<dbReference type="Proteomes" id="UP001211065">
    <property type="component" value="Unassembled WGS sequence"/>
</dbReference>
<protein>
    <submittedName>
        <fullName evidence="2">Uncharacterized protein</fullName>
    </submittedName>
</protein>
<comment type="caution">
    <text evidence="2">The sequence shown here is derived from an EMBL/GenBank/DDBJ whole genome shotgun (WGS) entry which is preliminary data.</text>
</comment>
<organism evidence="2 3">
    <name type="scientific">Clydaea vesicula</name>
    <dbReference type="NCBI Taxonomy" id="447962"/>
    <lineage>
        <taxon>Eukaryota</taxon>
        <taxon>Fungi</taxon>
        <taxon>Fungi incertae sedis</taxon>
        <taxon>Chytridiomycota</taxon>
        <taxon>Chytridiomycota incertae sedis</taxon>
        <taxon>Chytridiomycetes</taxon>
        <taxon>Lobulomycetales</taxon>
        <taxon>Lobulomycetaceae</taxon>
        <taxon>Clydaea</taxon>
    </lineage>
</organism>
<dbReference type="AlphaFoldDB" id="A0AAD5U5N0"/>
<proteinExistence type="predicted"/>
<evidence type="ECO:0000256" key="1">
    <source>
        <dbReference type="SAM" id="MobiDB-lite"/>
    </source>
</evidence>
<name>A0AAD5U5N0_9FUNG</name>
<reference evidence="2" key="1">
    <citation type="submission" date="2020-05" db="EMBL/GenBank/DDBJ databases">
        <title>Phylogenomic resolution of chytrid fungi.</title>
        <authorList>
            <person name="Stajich J.E."/>
            <person name="Amses K."/>
            <person name="Simmons R."/>
            <person name="Seto K."/>
            <person name="Myers J."/>
            <person name="Bonds A."/>
            <person name="Quandt C.A."/>
            <person name="Barry K."/>
            <person name="Liu P."/>
            <person name="Grigoriev I."/>
            <person name="Longcore J.E."/>
            <person name="James T.Y."/>
        </authorList>
    </citation>
    <scope>NUCLEOTIDE SEQUENCE</scope>
    <source>
        <strain evidence="2">JEL0476</strain>
    </source>
</reference>
<feature type="region of interest" description="Disordered" evidence="1">
    <location>
        <begin position="1"/>
        <end position="22"/>
    </location>
</feature>
<feature type="compositionally biased region" description="Basic and acidic residues" evidence="1">
    <location>
        <begin position="1"/>
        <end position="17"/>
    </location>
</feature>